<feature type="transmembrane region" description="Helical" evidence="7">
    <location>
        <begin position="222"/>
        <end position="244"/>
    </location>
</feature>
<evidence type="ECO:0000256" key="4">
    <source>
        <dbReference type="ARBA" id="ARBA00022692"/>
    </source>
</evidence>
<feature type="domain" description="ABC transmembrane type-1" evidence="8">
    <location>
        <begin position="89"/>
        <end position="307"/>
    </location>
</feature>
<dbReference type="Pfam" id="PF00528">
    <property type="entry name" value="BPD_transp_1"/>
    <property type="match status" value="1"/>
</dbReference>
<dbReference type="OrthoDB" id="5174895at2"/>
<dbReference type="PANTHER" id="PTHR30193">
    <property type="entry name" value="ABC TRANSPORTER PERMEASE PROTEIN"/>
    <property type="match status" value="1"/>
</dbReference>
<dbReference type="InterPro" id="IPR035906">
    <property type="entry name" value="MetI-like_sf"/>
</dbReference>
<reference evidence="9 10" key="1">
    <citation type="submission" date="2019-02" db="EMBL/GenBank/DDBJ databases">
        <title>Paenibacillus sp. nov., isolated from surface-sterilized tissue of Thalictrum simplex L.</title>
        <authorList>
            <person name="Tuo L."/>
        </authorList>
    </citation>
    <scope>NUCLEOTIDE SEQUENCE [LARGE SCALE GENOMIC DNA]</scope>
    <source>
        <strain evidence="9 10">N2SHLJ1</strain>
    </source>
</reference>
<evidence type="ECO:0000256" key="5">
    <source>
        <dbReference type="ARBA" id="ARBA00022989"/>
    </source>
</evidence>
<feature type="transmembrane region" description="Helical" evidence="7">
    <location>
        <begin position="288"/>
        <end position="310"/>
    </location>
</feature>
<evidence type="ECO:0000256" key="1">
    <source>
        <dbReference type="ARBA" id="ARBA00004651"/>
    </source>
</evidence>
<accession>A0A4Q9DEV2</accession>
<name>A0A4Q9DEV2_9BACL</name>
<gene>
    <name evidence="9" type="ORF">EYB31_35470</name>
</gene>
<evidence type="ECO:0000259" key="8">
    <source>
        <dbReference type="PROSITE" id="PS50928"/>
    </source>
</evidence>
<evidence type="ECO:0000313" key="10">
    <source>
        <dbReference type="Proteomes" id="UP000293142"/>
    </source>
</evidence>
<dbReference type="PROSITE" id="PS50928">
    <property type="entry name" value="ABC_TM1"/>
    <property type="match status" value="1"/>
</dbReference>
<dbReference type="CDD" id="cd06261">
    <property type="entry name" value="TM_PBP2"/>
    <property type="match status" value="1"/>
</dbReference>
<evidence type="ECO:0000313" key="9">
    <source>
        <dbReference type="EMBL" id="TBL69683.1"/>
    </source>
</evidence>
<evidence type="ECO:0000256" key="7">
    <source>
        <dbReference type="RuleBase" id="RU363032"/>
    </source>
</evidence>
<dbReference type="InterPro" id="IPR051393">
    <property type="entry name" value="ABC_transporter_permease"/>
</dbReference>
<evidence type="ECO:0000256" key="3">
    <source>
        <dbReference type="ARBA" id="ARBA00022475"/>
    </source>
</evidence>
<dbReference type="SUPFAM" id="SSF161098">
    <property type="entry name" value="MetI-like"/>
    <property type="match status" value="1"/>
</dbReference>
<dbReference type="AlphaFoldDB" id="A0A4Q9DEV2"/>
<dbReference type="Gene3D" id="1.10.3720.10">
    <property type="entry name" value="MetI-like"/>
    <property type="match status" value="1"/>
</dbReference>
<feature type="transmembrane region" description="Helical" evidence="7">
    <location>
        <begin position="29"/>
        <end position="56"/>
    </location>
</feature>
<dbReference type="EMBL" id="SIRE01000037">
    <property type="protein sequence ID" value="TBL69683.1"/>
    <property type="molecule type" value="Genomic_DNA"/>
</dbReference>
<evidence type="ECO:0000256" key="2">
    <source>
        <dbReference type="ARBA" id="ARBA00022448"/>
    </source>
</evidence>
<feature type="transmembrane region" description="Helical" evidence="7">
    <location>
        <begin position="176"/>
        <end position="201"/>
    </location>
</feature>
<dbReference type="PANTHER" id="PTHR30193:SF37">
    <property type="entry name" value="INNER MEMBRANE ABC TRANSPORTER PERMEASE PROTEIN YCJO"/>
    <property type="match status" value="1"/>
</dbReference>
<keyword evidence="2 7" id="KW-0813">Transport</keyword>
<feature type="transmembrane region" description="Helical" evidence="7">
    <location>
        <begin position="93"/>
        <end position="115"/>
    </location>
</feature>
<keyword evidence="10" id="KW-1185">Reference proteome</keyword>
<dbReference type="GO" id="GO:0005886">
    <property type="term" value="C:plasma membrane"/>
    <property type="evidence" value="ECO:0007669"/>
    <property type="project" value="UniProtKB-SubCell"/>
</dbReference>
<sequence length="324" mass="36083">MPVAVIRSLADTHAGPAAKRKPQRRHVQLWCWLFIAPNLVMYMLFIGWPIAISWYYSMLDWSGLSSNISFVGLNNFKEIIADSYFWNAYGNSFVFMLGAVPLQLVLALLIAVILNNPKLRFAGGYRTLIFLPVVTTASIVGIIMVYIWGSDGAVNFLLTQLGLLDAPVNWLSDAKWAMFTVILIYVWKNLGINMVYWLAGLQSVPRELYEAARVDGAGHTRTFFHITLPLIAPIGAIILLLNIAGSLKVFDLIKTMTDGGPFFATDVVSTYIYRYAFSSELGLPRLGYASAAGMFFAFTIVVIAILQTVVSRQFRSKQGKERAS</sequence>
<keyword evidence="3" id="KW-1003">Cell membrane</keyword>
<evidence type="ECO:0000256" key="6">
    <source>
        <dbReference type="ARBA" id="ARBA00023136"/>
    </source>
</evidence>
<keyword evidence="5 7" id="KW-1133">Transmembrane helix</keyword>
<keyword evidence="4 7" id="KW-0812">Transmembrane</keyword>
<dbReference type="InterPro" id="IPR000515">
    <property type="entry name" value="MetI-like"/>
</dbReference>
<dbReference type="GO" id="GO:0055085">
    <property type="term" value="P:transmembrane transport"/>
    <property type="evidence" value="ECO:0007669"/>
    <property type="project" value="InterPro"/>
</dbReference>
<protein>
    <submittedName>
        <fullName evidence="9">Sugar ABC transporter permease</fullName>
    </submittedName>
</protein>
<organism evidence="9 10">
    <name type="scientific">Paenibacillus thalictri</name>
    <dbReference type="NCBI Taxonomy" id="2527873"/>
    <lineage>
        <taxon>Bacteria</taxon>
        <taxon>Bacillati</taxon>
        <taxon>Bacillota</taxon>
        <taxon>Bacilli</taxon>
        <taxon>Bacillales</taxon>
        <taxon>Paenibacillaceae</taxon>
        <taxon>Paenibacillus</taxon>
    </lineage>
</organism>
<feature type="transmembrane region" description="Helical" evidence="7">
    <location>
        <begin position="127"/>
        <end position="148"/>
    </location>
</feature>
<comment type="similarity">
    <text evidence="7">Belongs to the binding-protein-dependent transport system permease family.</text>
</comment>
<proteinExistence type="inferred from homology"/>
<comment type="caution">
    <text evidence="9">The sequence shown here is derived from an EMBL/GenBank/DDBJ whole genome shotgun (WGS) entry which is preliminary data.</text>
</comment>
<dbReference type="Proteomes" id="UP000293142">
    <property type="component" value="Unassembled WGS sequence"/>
</dbReference>
<comment type="subcellular location">
    <subcellularLocation>
        <location evidence="1 7">Cell membrane</location>
        <topology evidence="1 7">Multi-pass membrane protein</topology>
    </subcellularLocation>
</comment>
<keyword evidence="6 7" id="KW-0472">Membrane</keyword>